<evidence type="ECO:0000313" key="7">
    <source>
        <dbReference type="EMBL" id="EAS01936.2"/>
    </source>
</evidence>
<dbReference type="RefSeq" id="XP_001022181.2">
    <property type="nucleotide sequence ID" value="XM_001022181.3"/>
</dbReference>
<dbReference type="eggNOG" id="KOG3525">
    <property type="taxonomic scope" value="Eukaryota"/>
</dbReference>
<dbReference type="HOGENOM" id="CLU_241514_0_0_1"/>
<keyword evidence="3" id="KW-1015">Disulfide bond</keyword>
<feature type="transmembrane region" description="Helical" evidence="5">
    <location>
        <begin position="1623"/>
        <end position="1644"/>
    </location>
</feature>
<evidence type="ECO:0000256" key="2">
    <source>
        <dbReference type="ARBA" id="ARBA00022737"/>
    </source>
</evidence>
<feature type="region of interest" description="Disordered" evidence="4">
    <location>
        <begin position="1668"/>
        <end position="1799"/>
    </location>
</feature>
<dbReference type="Gene3D" id="2.10.220.10">
    <property type="entry name" value="Hormone Receptor, Insulin-like Growth Factor Receptor 1, Chain A, domain 2"/>
    <property type="match status" value="3"/>
</dbReference>
<dbReference type="PANTHER" id="PTHR38934:SF6">
    <property type="entry name" value="CHROMOSOME UNDETERMINED SCAFFOLD_176, WHOLE GENOME SHOTGUN SEQUENCE"/>
    <property type="match status" value="1"/>
</dbReference>
<dbReference type="InterPro" id="IPR006212">
    <property type="entry name" value="Furin_repeat"/>
</dbReference>
<reference evidence="8" key="1">
    <citation type="journal article" date="2006" name="PLoS Biol.">
        <title>Macronuclear genome sequence of the ciliate Tetrahymena thermophila, a model eukaryote.</title>
        <authorList>
            <person name="Eisen J.A."/>
            <person name="Coyne R.S."/>
            <person name="Wu M."/>
            <person name="Wu D."/>
            <person name="Thiagarajan M."/>
            <person name="Wortman J.R."/>
            <person name="Badger J.H."/>
            <person name="Ren Q."/>
            <person name="Amedeo P."/>
            <person name="Jones K.M."/>
            <person name="Tallon L.J."/>
            <person name="Delcher A.L."/>
            <person name="Salzberg S.L."/>
            <person name="Silva J.C."/>
            <person name="Haas B.J."/>
            <person name="Majoros W.H."/>
            <person name="Farzad M."/>
            <person name="Carlton J.M."/>
            <person name="Smith R.K. Jr."/>
            <person name="Garg J."/>
            <person name="Pearlman R.E."/>
            <person name="Karrer K.M."/>
            <person name="Sun L."/>
            <person name="Manning G."/>
            <person name="Elde N.C."/>
            <person name="Turkewitz A.P."/>
            <person name="Asai D.J."/>
            <person name="Wilkes D.E."/>
            <person name="Wang Y."/>
            <person name="Cai H."/>
            <person name="Collins K."/>
            <person name="Stewart B.A."/>
            <person name="Lee S.R."/>
            <person name="Wilamowska K."/>
            <person name="Weinberg Z."/>
            <person name="Ruzzo W.L."/>
            <person name="Wloga D."/>
            <person name="Gaertig J."/>
            <person name="Frankel J."/>
            <person name="Tsao C.-C."/>
            <person name="Gorovsky M.A."/>
            <person name="Keeling P.J."/>
            <person name="Waller R.F."/>
            <person name="Patron N.J."/>
            <person name="Cherry J.M."/>
            <person name="Stover N.A."/>
            <person name="Krieger C.J."/>
            <person name="del Toro C."/>
            <person name="Ryder H.F."/>
            <person name="Williamson S.C."/>
            <person name="Barbeau R.A."/>
            <person name="Hamilton E.P."/>
            <person name="Orias E."/>
        </authorList>
    </citation>
    <scope>NUCLEOTIDE SEQUENCE [LARGE SCALE GENOMIC DNA]</scope>
    <source>
        <strain evidence="8">SB210</strain>
    </source>
</reference>
<keyword evidence="2" id="KW-0677">Repeat</keyword>
<feature type="transmembrane region" description="Helical" evidence="5">
    <location>
        <begin position="1267"/>
        <end position="1289"/>
    </location>
</feature>
<dbReference type="CDD" id="cd00064">
    <property type="entry name" value="FU"/>
    <property type="match status" value="2"/>
</dbReference>
<evidence type="ECO:0000256" key="6">
    <source>
        <dbReference type="SAM" id="SignalP"/>
    </source>
</evidence>
<feature type="transmembrane region" description="Helical" evidence="5">
    <location>
        <begin position="1451"/>
        <end position="1472"/>
    </location>
</feature>
<feature type="compositionally biased region" description="Polar residues" evidence="4">
    <location>
        <begin position="1750"/>
        <end position="1779"/>
    </location>
</feature>
<keyword evidence="1 6" id="KW-0732">Signal</keyword>
<evidence type="ECO:0000256" key="3">
    <source>
        <dbReference type="ARBA" id="ARBA00023157"/>
    </source>
</evidence>
<feature type="compositionally biased region" description="Acidic residues" evidence="4">
    <location>
        <begin position="1735"/>
        <end position="1745"/>
    </location>
</feature>
<sequence length="1799" mass="199635">MGIISIFYLFFIIWIFTTNISAQICTPSKVYVIQNSIISGACQNPAQPSDQINRDATQIPFAPQQFSISAWVQISSTATGNLYSLFRLTESASDTTPTTNQGVRLAVFIDRTLGSRKISVQYSTTAQISQTDSNSFAFLDDKWMFIFVSYSLTSGYISYFGWQPNLVPANDITFTKNVSPGVNFNSAFDTNAVLNILYWGSNVKFCGKINRFVYYSNYVLPSTSTQWMIQALTDGSLPQQTLLYLRLEYSDNNQSIIDFSGQAIRNDAVLGFTSQAEASDPGVPNSQNGLTLQSQKLVTVSDFIWSGQQGVTISFWIKFPSPFTITTDADLTDAVKDVILLSKKTATNILNVLANQTPNIKLVINNQVYTDSKSLTLNTWTQVIISLAFYTSSVPYYNYFIFKFDYGDLTTTGYQKLYTNTVWDETVLNGFTIGSTLNQFVGNIQMSQLKIYSGLGVYSNPSCISNCQIAFAKFSSILCLNCAASYYEQYGICYSSCDTSEFGANNQIVKTCSTCTSTCTYCTGTITTGSTSISCVACAPTYFLSTNNCVIASACNPQAANPNNGQCQSCGNSVIDALEQCDDGNFIDYDGCTNCQIDPGYNCINAPMPSKCVIACGDGIVQSNEQCDDGNQIDGDGCSNCIVDTGFQCTASNPSVCVSLCGNGVVNLNEECDDGNTIPNDGCTNCLVDIGYYCSVQPCTTLLTLCGNNRRDTNEQCDNGNTTGCTNCSVDSGYYCQGGSITSPDTCQPLCPNGKLDGNEECDDGNSTPADGCNASCQVETGWFCTNSSPSTPSVCTQISNIGSPCPDSIREPNEVCDAGPKINNQPTGCNDSCTAVLQGFICQGGSTTSKDICIPICGDGIQQYNEPCDDGNILAGDGCDQNCNIEQNYSCTNIPLAQSVCTNLCGNGVIDPNEDCDDENLNNGDGCSSDCKIEIGFSCTQIIAGGRSSCFQCANNCLQCTSKAIKDCTLCFPNYYRNPVTGSCDKECSSGYYADKATQSCLTCLDMNCKTCLSSQKSACVSCQNSYYIGEGNCYQECPTGFYPTLNPVLGNECTRCPFPCSKCTKSNDCQDCADLYFLDPSSLTCKQCGLDPNCYSCDQQQSKCLKCAIGYKVSGKSCESLPSVCGDGYFQPSTEKCDDGNTINGDGCSSSCQIETNYACILKNNEGPSICYEMRPPKVAGYESKIDYSVIFIQFDRQIQNPPVNITQQDIIIKIPGLSSKSYNYTMQFIDSQTIKVQFNYTKTVQDLVANIDFSMSFRNNIQDIYNYTLVSQFTPFSVGLPYYIYYSNQETQAALAVSWVFISFSIVLLGPLFAYLYLFGQGRVFKYVEVIQVIGLMRFFNIRLDVFSYQLFQQADLVYNLRGMYSIFQAIPVSPSDLQNFADKDNLVIQRQLLNSSFIHSILGTIILCFIILSLLQAINLLLYRFVEIDQVTQVTEKIKEIMQWDAYIRLFDFIFYYLCISIFLQLQSTSFQTILSILNCVICILSLIGVLFLGGVLVKKYVFYQKLHKRTDWFEKYLYLFDGLRFNLKRAKYYIIYPYINKFAYAAVLVFLSGNTFYQIILCTAVRLLNVIILLISRPFHFNLMQRRDIACELFLILMIILCLNCTNDESLSQQKRIMAIIFIVLSFGFIFAYSGLYLWTVLQEDIYFDPINIVPLKANPEDWMSQQENSKQESSKKGDEEEDFEGSDPPKKNQIVPIQESPSHSENVQGDDYNLGKNQAKQTENKVNNEEEEDEEDDDIFAEHQNANTKKLTNLRSQNQQSSSYVQKNINIIQHNEDQDDDFSQQNEINTYQR</sequence>
<dbReference type="KEGG" id="tet:TTHERM_00787420"/>
<dbReference type="PANTHER" id="PTHR38934">
    <property type="entry name" value="HYPHALLY REGULATED CELL WALL PROTEIN 1"/>
    <property type="match status" value="1"/>
</dbReference>
<feature type="transmembrane region" description="Helical" evidence="5">
    <location>
        <begin position="1405"/>
        <end position="1430"/>
    </location>
</feature>
<feature type="transmembrane region" description="Helical" evidence="5">
    <location>
        <begin position="1562"/>
        <end position="1582"/>
    </location>
</feature>
<accession>Q23ZC1</accession>
<dbReference type="SMART" id="SM00261">
    <property type="entry name" value="FU"/>
    <property type="match status" value="5"/>
</dbReference>
<proteinExistence type="predicted"/>
<evidence type="ECO:0000256" key="4">
    <source>
        <dbReference type="SAM" id="MobiDB-lite"/>
    </source>
</evidence>
<organism evidence="7 8">
    <name type="scientific">Tetrahymena thermophila (strain SB210)</name>
    <dbReference type="NCBI Taxonomy" id="312017"/>
    <lineage>
        <taxon>Eukaryota</taxon>
        <taxon>Sar</taxon>
        <taxon>Alveolata</taxon>
        <taxon>Ciliophora</taxon>
        <taxon>Intramacronucleata</taxon>
        <taxon>Oligohymenophorea</taxon>
        <taxon>Hymenostomatida</taxon>
        <taxon>Tetrahymenina</taxon>
        <taxon>Tetrahymenidae</taxon>
        <taxon>Tetrahymena</taxon>
    </lineage>
</organism>
<feature type="compositionally biased region" description="Basic and acidic residues" evidence="4">
    <location>
        <begin position="1675"/>
        <end position="1684"/>
    </location>
</feature>
<name>Q23ZC1_TETTS</name>
<dbReference type="Pfam" id="PF13948">
    <property type="entry name" value="DUF4215"/>
    <property type="match status" value="7"/>
</dbReference>
<feature type="transmembrane region" description="Helical" evidence="5">
    <location>
        <begin position="1538"/>
        <end position="1556"/>
    </location>
</feature>
<gene>
    <name evidence="7" type="ORF">TTHERM_00787420</name>
</gene>
<dbReference type="InterPro" id="IPR011936">
    <property type="entry name" value="Myxo_disulph_rpt"/>
</dbReference>
<feature type="transmembrane region" description="Helical" evidence="5">
    <location>
        <begin position="1594"/>
        <end position="1611"/>
    </location>
</feature>
<evidence type="ECO:0000256" key="1">
    <source>
        <dbReference type="ARBA" id="ARBA00022729"/>
    </source>
</evidence>
<dbReference type="InParanoid" id="Q23ZC1"/>
<keyword evidence="5" id="KW-1133">Transmembrane helix</keyword>
<dbReference type="InterPro" id="IPR009030">
    <property type="entry name" value="Growth_fac_rcpt_cys_sf"/>
</dbReference>
<dbReference type="NCBIfam" id="TIGR02232">
    <property type="entry name" value="myxo_disulf_rpt"/>
    <property type="match status" value="7"/>
</dbReference>
<feature type="transmembrane region" description="Helical" evidence="5">
    <location>
        <begin position="1478"/>
        <end position="1502"/>
    </location>
</feature>
<keyword evidence="5" id="KW-0472">Membrane</keyword>
<keyword evidence="5" id="KW-0812">Transmembrane</keyword>
<dbReference type="Proteomes" id="UP000009168">
    <property type="component" value="Unassembled WGS sequence"/>
</dbReference>
<dbReference type="EMBL" id="GG662552">
    <property type="protein sequence ID" value="EAS01936.2"/>
    <property type="molecule type" value="Genomic_DNA"/>
</dbReference>
<feature type="compositionally biased region" description="Polar residues" evidence="4">
    <location>
        <begin position="1789"/>
        <end position="1799"/>
    </location>
</feature>
<evidence type="ECO:0000256" key="5">
    <source>
        <dbReference type="SAM" id="Phobius"/>
    </source>
</evidence>
<protein>
    <submittedName>
        <fullName evidence="7">Myxococcus cysteine-rich repeat protein</fullName>
    </submittedName>
</protein>
<feature type="signal peptide" evidence="6">
    <location>
        <begin position="1"/>
        <end position="22"/>
    </location>
</feature>
<dbReference type="SUPFAM" id="SSF57184">
    <property type="entry name" value="Growth factor receptor domain"/>
    <property type="match status" value="3"/>
</dbReference>
<dbReference type="OrthoDB" id="290850at2759"/>
<evidence type="ECO:0000313" key="8">
    <source>
        <dbReference type="Proteomes" id="UP000009168"/>
    </source>
</evidence>
<keyword evidence="8" id="KW-1185">Reference proteome</keyword>
<feature type="chain" id="PRO_5004201937" evidence="6">
    <location>
        <begin position="23"/>
        <end position="1799"/>
    </location>
</feature>
<dbReference type="GeneID" id="7825190"/>
<feature type="transmembrane region" description="Helical" evidence="5">
    <location>
        <begin position="1296"/>
        <end position="1321"/>
    </location>
</feature>